<evidence type="ECO:0000313" key="4">
    <source>
        <dbReference type="Proteomes" id="UP001055114"/>
    </source>
</evidence>
<reference evidence="3" key="1">
    <citation type="submission" date="2022-01" db="EMBL/GenBank/DDBJ databases">
        <title>Novel bile acid biosynthetic pathways are enriched in the microbiome of centenarians.</title>
        <authorList>
            <person name="Sato Y."/>
            <person name="Atarashi K."/>
            <person name="Plichta R.D."/>
            <person name="Arai Y."/>
            <person name="Sasajima S."/>
            <person name="Kearney M.S."/>
            <person name="Suda W."/>
            <person name="Takeshita K."/>
            <person name="Sasaki T."/>
            <person name="Okamoto S."/>
            <person name="Skelly N.A."/>
            <person name="Okamura Y."/>
            <person name="Vlamakis H."/>
            <person name="Li Y."/>
            <person name="Tanoue T."/>
            <person name="Takei H."/>
            <person name="Nittono H."/>
            <person name="Narushima S."/>
            <person name="Irie J."/>
            <person name="Itoh H."/>
            <person name="Moriya K."/>
            <person name="Sugiura Y."/>
            <person name="Suematsu M."/>
            <person name="Moritoki N."/>
            <person name="Shibata S."/>
            <person name="Littman R.D."/>
            <person name="Fischbach A.M."/>
            <person name="Uwamino Y."/>
            <person name="Inoue T."/>
            <person name="Honda A."/>
            <person name="Hattori M."/>
            <person name="Murai T."/>
            <person name="Xavier J.R."/>
            <person name="Hirose N."/>
            <person name="Honda K."/>
        </authorList>
    </citation>
    <scope>NUCLEOTIDE SEQUENCE</scope>
    <source>
        <strain evidence="3">CE91-St3</strain>
    </source>
</reference>
<dbReference type="PANTHER" id="PTHR46558">
    <property type="entry name" value="TRACRIPTIONAL REGULATORY PROTEIN-RELATED-RELATED"/>
    <property type="match status" value="1"/>
</dbReference>
<comment type="caution">
    <text evidence="3">The sequence shown here is derived from an EMBL/GenBank/DDBJ whole genome shotgun (WGS) entry which is preliminary data.</text>
</comment>
<keyword evidence="1" id="KW-0238">DNA-binding</keyword>
<evidence type="ECO:0000259" key="2">
    <source>
        <dbReference type="PROSITE" id="PS50943"/>
    </source>
</evidence>
<accession>A0AA37K8Z0</accession>
<gene>
    <name evidence="3" type="ORF">CE91St3_32750</name>
</gene>
<protein>
    <recommendedName>
        <fullName evidence="2">HTH cro/C1-type domain-containing protein</fullName>
    </recommendedName>
</protein>
<evidence type="ECO:0000256" key="1">
    <source>
        <dbReference type="ARBA" id="ARBA00023125"/>
    </source>
</evidence>
<dbReference type="PROSITE" id="PS50943">
    <property type="entry name" value="HTH_CROC1"/>
    <property type="match status" value="1"/>
</dbReference>
<feature type="domain" description="HTH cro/C1-type" evidence="2">
    <location>
        <begin position="111"/>
        <end position="165"/>
    </location>
</feature>
<dbReference type="EMBL" id="BQNZ01000003">
    <property type="protein sequence ID" value="GKH73412.1"/>
    <property type="molecule type" value="Genomic_DNA"/>
</dbReference>
<dbReference type="InterPro" id="IPR001387">
    <property type="entry name" value="Cro/C1-type_HTH"/>
</dbReference>
<dbReference type="SUPFAM" id="SSF47413">
    <property type="entry name" value="lambda repressor-like DNA-binding domains"/>
    <property type="match status" value="1"/>
</dbReference>
<dbReference type="PANTHER" id="PTHR46558:SF11">
    <property type="entry name" value="HTH-TYPE TRANSCRIPTIONAL REGULATOR XRE"/>
    <property type="match status" value="1"/>
</dbReference>
<dbReference type="CDD" id="cd00093">
    <property type="entry name" value="HTH_XRE"/>
    <property type="match status" value="1"/>
</dbReference>
<dbReference type="Pfam" id="PF01381">
    <property type="entry name" value="HTH_3"/>
    <property type="match status" value="1"/>
</dbReference>
<dbReference type="RefSeq" id="WP_227226048.1">
    <property type="nucleotide sequence ID" value="NZ_BQNZ01000003.1"/>
</dbReference>
<dbReference type="AlphaFoldDB" id="A0AA37K8Z0"/>
<evidence type="ECO:0000313" key="3">
    <source>
        <dbReference type="EMBL" id="GKH73412.1"/>
    </source>
</evidence>
<dbReference type="Gene3D" id="1.10.260.40">
    <property type="entry name" value="lambda repressor-like DNA-binding domains"/>
    <property type="match status" value="1"/>
</dbReference>
<dbReference type="GO" id="GO:0003677">
    <property type="term" value="F:DNA binding"/>
    <property type="evidence" value="ECO:0007669"/>
    <property type="project" value="UniProtKB-KW"/>
</dbReference>
<proteinExistence type="predicted"/>
<dbReference type="InterPro" id="IPR010982">
    <property type="entry name" value="Lambda_DNA-bd_dom_sf"/>
</dbReference>
<dbReference type="Proteomes" id="UP001055114">
    <property type="component" value="Unassembled WGS sequence"/>
</dbReference>
<name>A0AA37K8Z0_9BACT</name>
<organism evidence="3 4">
    <name type="scientific">Parabacteroides merdae</name>
    <dbReference type="NCBI Taxonomy" id="46503"/>
    <lineage>
        <taxon>Bacteria</taxon>
        <taxon>Pseudomonadati</taxon>
        <taxon>Bacteroidota</taxon>
        <taxon>Bacteroidia</taxon>
        <taxon>Bacteroidales</taxon>
        <taxon>Tannerellaceae</taxon>
        <taxon>Parabacteroides</taxon>
    </lineage>
</organism>
<sequence length="166" mass="18964">MKLLTNKIEGDYELGEHVTSLYAAYLDIDEDKVIYIFDESNKPEEHFDFLAKMDITHPYIMSGNTEEWKSDFIIMFKKELLKKGLCKENASGSLFALSDSDSQRMRIGQRIAQLRKEAGMSQAELAEKIGTKQHAITRIEKGAFNIGFDTLQSIAEVFGLRIDFIK</sequence>
<dbReference type="SMART" id="SM00530">
    <property type="entry name" value="HTH_XRE"/>
    <property type="match status" value="1"/>
</dbReference>